<accession>A0A138ZXN4</accession>
<dbReference type="OMA" id="VQDGRYC"/>
<feature type="compositionally biased region" description="Basic and acidic residues" evidence="2">
    <location>
        <begin position="946"/>
        <end position="957"/>
    </location>
</feature>
<evidence type="ECO:0000256" key="2">
    <source>
        <dbReference type="SAM" id="MobiDB-lite"/>
    </source>
</evidence>
<dbReference type="PANTHER" id="PTHR34649:SF1">
    <property type="entry name" value="CILIA- AND FLAGELLA-ASSOCIATED PROTEIN 99"/>
    <property type="match status" value="1"/>
</dbReference>
<reference evidence="3 4" key="1">
    <citation type="journal article" date="2015" name="Genome Biol. Evol.">
        <title>Phylogenomic analyses indicate that early fungi evolved digesting cell walls of algal ancestors of land plants.</title>
        <authorList>
            <person name="Chang Y."/>
            <person name="Wang S."/>
            <person name="Sekimoto S."/>
            <person name="Aerts A.L."/>
            <person name="Choi C."/>
            <person name="Clum A."/>
            <person name="LaButti K.M."/>
            <person name="Lindquist E.A."/>
            <person name="Yee Ngan C."/>
            <person name="Ohm R.A."/>
            <person name="Salamov A.A."/>
            <person name="Grigoriev I.V."/>
            <person name="Spatafora J.W."/>
            <person name="Berbee M.L."/>
        </authorList>
    </citation>
    <scope>NUCLEOTIDE SEQUENCE [LARGE SCALE GENOMIC DNA]</scope>
    <source>
        <strain evidence="3 4">JEL478</strain>
    </source>
</reference>
<evidence type="ECO:0000256" key="1">
    <source>
        <dbReference type="SAM" id="Coils"/>
    </source>
</evidence>
<dbReference type="STRING" id="1344416.A0A138ZXN4"/>
<keyword evidence="1" id="KW-0175">Coiled coil</keyword>
<dbReference type="InterPro" id="IPR039341">
    <property type="entry name" value="CFAP99"/>
</dbReference>
<feature type="compositionally biased region" description="Pro residues" evidence="2">
    <location>
        <begin position="404"/>
        <end position="427"/>
    </location>
</feature>
<evidence type="ECO:0000313" key="4">
    <source>
        <dbReference type="Proteomes" id="UP000070544"/>
    </source>
</evidence>
<dbReference type="Proteomes" id="UP000070544">
    <property type="component" value="Unassembled WGS sequence"/>
</dbReference>
<feature type="region of interest" description="Disordered" evidence="2">
    <location>
        <begin position="317"/>
        <end position="344"/>
    </location>
</feature>
<sequence>MLLSPGGRHIHTQHSPHVWQLTRQHEKDYLQKFEFMHLTQETKIVLQRKPCVLTFRGFPQSTTYRRLISTNMAPLTAKQLVHHAASLLGSHHLFAVAGDSRVDRSRNPLAAPRVLDDFGRPLFQKDIEKANRRETESDDLILQLYGKPALLTEDELLGNYLEGQPQIDEECDRIFLEEVLKGCARYSRVIQPALETAYRASNRLLLKSDLPLYAVLSYLCLMRLDEITWPEMKRLFWAAAGPDPRNMACFVRVLFDNESLQQGGVLYTRWAKLLDTAWVEDNVIAGLRRHLDSGIGLADEMKTRADMGMVIVKSEPKKTEPQPFNITQHQNTPRNPPHAPFLKPHKPLPVPSTLYEPPSERTRLDSLRTQNRHLAQQKLAAAAMHAPKVATYTRRPAPTGPTEATPPKPTIRAKPPPPTLRAPPPHPIKPTAATILRDRAVLLHRTIRPFDAAAVTHDHAVGLISDGEYDAWRDARRREEAELAALERERRRLEVVLARENGADRKLDVVRENREKAAVVHAEAVVLKKAQEEEEEREMEENRRKREEVVEGRENVRKAIEKVREENAKTVSELEAQRAALIQSAKEAAEAELAAKAQLIREIRALEREVPAVGTTRREVDVDERSGVGLLSEMSVAELTARLHCARQKEAARAEQRRSEIAAARLTKASLLSEVQEAVEKEREELRRKREQEAKVKAEREAKLGVEGVGGDVVREVEEMRRIVDEKKRARMAARALERSQMLALVSKPSSRASSIAGTRMTTRSPSKMVTRSPSRMGLGSAMGVGKQESMEAMREVQSDSHGCQAMPPGVEKGLRRGYSSMSSEPTEAPTSTKPTPVSSKPASAGMRKAISAGKQVHQALRSGSGSRIGSARVAASSRMKETVEVAAENTEGIKAGVGVGQDPGTIAELPEDRVTEPLMKELSKSSLQDSKAVEPPTAETASSESRPRSAEVETKDPAAAVEECTPVLVPRPLSSKSRPHTAASCRNESVKGIAGTGAEGSGVREEEHAADQ</sequence>
<organism evidence="3 4">
    <name type="scientific">Gonapodya prolifera (strain JEL478)</name>
    <name type="common">Monoblepharis prolifera</name>
    <dbReference type="NCBI Taxonomy" id="1344416"/>
    <lineage>
        <taxon>Eukaryota</taxon>
        <taxon>Fungi</taxon>
        <taxon>Fungi incertae sedis</taxon>
        <taxon>Chytridiomycota</taxon>
        <taxon>Chytridiomycota incertae sedis</taxon>
        <taxon>Monoblepharidomycetes</taxon>
        <taxon>Monoblepharidales</taxon>
        <taxon>Gonapodyaceae</taxon>
        <taxon>Gonapodya</taxon>
    </lineage>
</organism>
<feature type="compositionally biased region" description="Polar residues" evidence="2">
    <location>
        <begin position="322"/>
        <end position="333"/>
    </location>
</feature>
<feature type="region of interest" description="Disordered" evidence="2">
    <location>
        <begin position="392"/>
        <end position="427"/>
    </location>
</feature>
<feature type="region of interest" description="Disordered" evidence="2">
    <location>
        <begin position="748"/>
        <end position="782"/>
    </location>
</feature>
<dbReference type="EMBL" id="KQ965873">
    <property type="protein sequence ID" value="KXS09268.1"/>
    <property type="molecule type" value="Genomic_DNA"/>
</dbReference>
<protein>
    <submittedName>
        <fullName evidence="3">Uncharacterized protein</fullName>
    </submittedName>
</protein>
<dbReference type="PANTHER" id="PTHR34649">
    <property type="entry name" value="CILIA- AND FLAGELLA-ASSOCIATED PROTEIN 99"/>
    <property type="match status" value="1"/>
</dbReference>
<name>A0A138ZXN4_GONPJ</name>
<feature type="compositionally biased region" description="Polar residues" evidence="2">
    <location>
        <begin position="820"/>
        <end position="842"/>
    </location>
</feature>
<feature type="compositionally biased region" description="Basic and acidic residues" evidence="2">
    <location>
        <begin position="1003"/>
        <end position="1013"/>
    </location>
</feature>
<feature type="compositionally biased region" description="Low complexity" evidence="2">
    <location>
        <begin position="392"/>
        <end position="403"/>
    </location>
</feature>
<feature type="coiled-coil region" evidence="1">
    <location>
        <begin position="669"/>
        <end position="703"/>
    </location>
</feature>
<proteinExistence type="predicted"/>
<gene>
    <name evidence="3" type="ORF">M427DRAFT_491243</name>
</gene>
<feature type="compositionally biased region" description="Polar residues" evidence="2">
    <location>
        <begin position="748"/>
        <end position="774"/>
    </location>
</feature>
<dbReference type="AlphaFoldDB" id="A0A138ZXN4"/>
<keyword evidence="4" id="KW-1185">Reference proteome</keyword>
<feature type="coiled-coil region" evidence="1">
    <location>
        <begin position="469"/>
        <end position="609"/>
    </location>
</feature>
<feature type="region of interest" description="Disordered" evidence="2">
    <location>
        <begin position="895"/>
        <end position="1013"/>
    </location>
</feature>
<dbReference type="OrthoDB" id="10262255at2759"/>
<evidence type="ECO:0000313" key="3">
    <source>
        <dbReference type="EMBL" id="KXS09268.1"/>
    </source>
</evidence>
<feature type="compositionally biased region" description="Basic and acidic residues" evidence="2">
    <location>
        <begin position="911"/>
        <end position="924"/>
    </location>
</feature>
<feature type="region of interest" description="Disordered" evidence="2">
    <location>
        <begin position="800"/>
        <end position="847"/>
    </location>
</feature>